<dbReference type="RefSeq" id="WP_115920598.1">
    <property type="nucleotide sequence ID" value="NZ_BJYH01000021.1"/>
</dbReference>
<protein>
    <submittedName>
        <fullName evidence="1">Uncharacterized protein</fullName>
    </submittedName>
</protein>
<gene>
    <name evidence="2" type="ORF">DRF57_20675</name>
    <name evidence="1" type="ORF">J2787_002820</name>
</gene>
<evidence type="ECO:0000313" key="4">
    <source>
        <dbReference type="Proteomes" id="UP001184861"/>
    </source>
</evidence>
<keyword evidence="3" id="KW-1185">Reference proteome</keyword>
<dbReference type="EMBL" id="QNUF01000033">
    <property type="protein sequence ID" value="REC71508.1"/>
    <property type="molecule type" value="Genomic_DNA"/>
</dbReference>
<reference evidence="1" key="3">
    <citation type="submission" date="2023-07" db="EMBL/GenBank/DDBJ databases">
        <title>Sorghum-associated microbial communities from plants grown in Nebraska, USA.</title>
        <authorList>
            <person name="Schachtman D."/>
        </authorList>
    </citation>
    <scope>NUCLEOTIDE SEQUENCE</scope>
    <source>
        <strain evidence="1">DS2360</strain>
    </source>
</reference>
<dbReference type="Proteomes" id="UP001184861">
    <property type="component" value="Unassembled WGS sequence"/>
</dbReference>
<evidence type="ECO:0000313" key="1">
    <source>
        <dbReference type="EMBL" id="MDR6527428.1"/>
    </source>
</evidence>
<accession>A0AAE3Y8K1</accession>
<evidence type="ECO:0000313" key="2">
    <source>
        <dbReference type="EMBL" id="REC71508.1"/>
    </source>
</evidence>
<comment type="caution">
    <text evidence="1">The sequence shown here is derived from an EMBL/GenBank/DDBJ whole genome shotgun (WGS) entry which is preliminary data.</text>
</comment>
<proteinExistence type="predicted"/>
<dbReference type="EMBL" id="JAVDQY010000003">
    <property type="protein sequence ID" value="MDR6527428.1"/>
    <property type="molecule type" value="Genomic_DNA"/>
</dbReference>
<dbReference type="Proteomes" id="UP000256491">
    <property type="component" value="Unassembled WGS sequence"/>
</dbReference>
<evidence type="ECO:0000313" key="3">
    <source>
        <dbReference type="Proteomes" id="UP000256491"/>
    </source>
</evidence>
<dbReference type="AlphaFoldDB" id="A0AAE3Y8K1"/>
<sequence>MKKFDNLYSKLDQLEKLNKQKYKEQLKFDEHVNEMINSVCLNKKVFLFYYENYQKALEHSRHGNIMTAENLVSRAGKYIDKSLLSEDEKKLYDLICVPIDAYLHYRKGDFSAAFTGTKKTMELDSYFEKKFPIVFFHKIQQIHNLARISFRSMEVDRALIILKDIFRLLIDKTQITFEDVVYDPIYLEYNSDDLRKSMIFDILTDVITTAEKHKENEKISILDFCDEIITHSSFNKLETQAIL</sequence>
<reference evidence="2" key="2">
    <citation type="submission" date="2018-06" db="EMBL/GenBank/DDBJ databases">
        <authorList>
            <person name="Newman J.D."/>
            <person name="Hugo C.J."/>
            <person name="Kriek I.-M."/>
            <person name="Nel L."/>
        </authorList>
    </citation>
    <scope>NUCLEOTIDE SEQUENCE</scope>
    <source>
        <strain evidence="2">KCTC 22548</strain>
    </source>
</reference>
<reference evidence="2 3" key="1">
    <citation type="journal article" date="2010" name="Syst. Appl. Microbiol.">
        <title>Four new species of Chryseobacterium from the rhizosphere of coastal sand dune plants, Chryseobacterium elymi sp. nov., Chryseobacterium hagamense sp. nov., Chryseobacterium lathyri sp. nov. and Chryseobacterium rhizosphaerae sp. nov.</title>
        <authorList>
            <person name="Cho S.H."/>
            <person name="Lee K.S."/>
            <person name="Shin D.S."/>
            <person name="Han J.H."/>
            <person name="Park K.S."/>
            <person name="Lee C.H."/>
            <person name="Park K.H."/>
            <person name="Kim S.B."/>
        </authorList>
    </citation>
    <scope>NUCLEOTIDE SEQUENCE [LARGE SCALE GENOMIC DNA]</scope>
    <source>
        <strain evidence="2 3">KCTC 22548</strain>
    </source>
</reference>
<organism evidence="1 4">
    <name type="scientific">Chryseobacterium rhizosphaerae</name>
    <dbReference type="NCBI Taxonomy" id="395937"/>
    <lineage>
        <taxon>Bacteria</taxon>
        <taxon>Pseudomonadati</taxon>
        <taxon>Bacteroidota</taxon>
        <taxon>Flavobacteriia</taxon>
        <taxon>Flavobacteriales</taxon>
        <taxon>Weeksellaceae</taxon>
        <taxon>Chryseobacterium group</taxon>
        <taxon>Chryseobacterium</taxon>
    </lineage>
</organism>
<name>A0AAE3Y8K1_9FLAO</name>